<sequence>MPQILKAAEYILHGTAPPMIPVQQPALAPAQSVPAAAQEQLSVKDKAILALLSKFMDKFDAVPPHQQQQQLRALRIGGKDCHFCGELLHDDG</sequence>
<feature type="non-terminal residue" evidence="1">
    <location>
        <position position="92"/>
    </location>
</feature>
<reference evidence="1" key="2">
    <citation type="submission" date="2021-10" db="EMBL/GenBank/DDBJ databases">
        <title>Phylogenomics reveals ancestral predisposition of the termite-cultivated fungus Termitomyces towards a domesticated lifestyle.</title>
        <authorList>
            <person name="Auxier B."/>
            <person name="Grum-Grzhimaylo A."/>
            <person name="Cardenas M.E."/>
            <person name="Lodge J.D."/>
            <person name="Laessoe T."/>
            <person name="Pedersen O."/>
            <person name="Smith M.E."/>
            <person name="Kuyper T.W."/>
            <person name="Franco-Molano E.A."/>
            <person name="Baroni T.J."/>
            <person name="Aanen D.K."/>
        </authorList>
    </citation>
    <scope>NUCLEOTIDE SEQUENCE</scope>
    <source>
        <strain evidence="1">D49</strain>
    </source>
</reference>
<organism evidence="1 2">
    <name type="scientific">Sphagnurus paluster</name>
    <dbReference type="NCBI Taxonomy" id="117069"/>
    <lineage>
        <taxon>Eukaryota</taxon>
        <taxon>Fungi</taxon>
        <taxon>Dikarya</taxon>
        <taxon>Basidiomycota</taxon>
        <taxon>Agaricomycotina</taxon>
        <taxon>Agaricomycetes</taxon>
        <taxon>Agaricomycetidae</taxon>
        <taxon>Agaricales</taxon>
        <taxon>Tricholomatineae</taxon>
        <taxon>Lyophyllaceae</taxon>
        <taxon>Sphagnurus</taxon>
    </lineage>
</organism>
<protein>
    <submittedName>
        <fullName evidence="1">Uncharacterized protein</fullName>
    </submittedName>
</protein>
<evidence type="ECO:0000313" key="1">
    <source>
        <dbReference type="EMBL" id="KAG5644415.1"/>
    </source>
</evidence>
<evidence type="ECO:0000313" key="2">
    <source>
        <dbReference type="Proteomes" id="UP000717328"/>
    </source>
</evidence>
<keyword evidence="2" id="KW-1185">Reference proteome</keyword>
<dbReference type="OrthoDB" id="3252634at2759"/>
<gene>
    <name evidence="1" type="ORF">H0H81_009539</name>
</gene>
<accession>A0A9P7KD04</accession>
<comment type="caution">
    <text evidence="1">The sequence shown here is derived from an EMBL/GenBank/DDBJ whole genome shotgun (WGS) entry which is preliminary data.</text>
</comment>
<name>A0A9P7KD04_9AGAR</name>
<dbReference type="Proteomes" id="UP000717328">
    <property type="component" value="Unassembled WGS sequence"/>
</dbReference>
<dbReference type="AlphaFoldDB" id="A0A9P7KD04"/>
<reference evidence="1" key="1">
    <citation type="submission" date="2021-02" db="EMBL/GenBank/DDBJ databases">
        <authorList>
            <person name="Nieuwenhuis M."/>
            <person name="Van De Peppel L.J.J."/>
        </authorList>
    </citation>
    <scope>NUCLEOTIDE SEQUENCE</scope>
    <source>
        <strain evidence="1">D49</strain>
    </source>
</reference>
<proteinExistence type="predicted"/>
<dbReference type="EMBL" id="JABCKI010002810">
    <property type="protein sequence ID" value="KAG5644415.1"/>
    <property type="molecule type" value="Genomic_DNA"/>
</dbReference>